<dbReference type="EMBL" id="BMQO01000026">
    <property type="protein sequence ID" value="GGS39837.1"/>
    <property type="molecule type" value="Genomic_DNA"/>
</dbReference>
<sequence>MNGRSGFPARRAGFTLFELLVVMAVVGILTGIAAVNVSNLRQPADEVARMLASTLGFSRARAIATTAAVRVQRRAGERSFVLASASSCAALTGWTEWPDRTLTLPTDVQFSRDPGTWTVCFSGRGVLPGGSAAPDVLTFVDRRSRTRSLQVYAGGAVVVR</sequence>
<evidence type="ECO:0000256" key="2">
    <source>
        <dbReference type="ARBA" id="ARBA00004418"/>
    </source>
</evidence>
<evidence type="ECO:0000313" key="7">
    <source>
        <dbReference type="Proteomes" id="UP000620633"/>
    </source>
</evidence>
<evidence type="ECO:0000256" key="1">
    <source>
        <dbReference type="ARBA" id="ARBA00004203"/>
    </source>
</evidence>
<protein>
    <recommendedName>
        <fullName evidence="8">Prepilin-type N-terminal cleavage/methylation domain-containing protein</fullName>
    </recommendedName>
</protein>
<keyword evidence="3" id="KW-0574">Periplasm</keyword>
<accession>A0ABQ2STF2</accession>
<keyword evidence="7" id="KW-1185">Reference proteome</keyword>
<dbReference type="InterPro" id="IPR045584">
    <property type="entry name" value="Pilin-like"/>
</dbReference>
<proteinExistence type="predicted"/>
<dbReference type="SUPFAM" id="SSF54523">
    <property type="entry name" value="Pili subunits"/>
    <property type="match status" value="1"/>
</dbReference>
<dbReference type="Gene3D" id="3.30.700.10">
    <property type="entry name" value="Glycoprotein, Type 4 Pilin"/>
    <property type="match status" value="1"/>
</dbReference>
<reference evidence="7" key="1">
    <citation type="journal article" date="2019" name="Int. J. Syst. Evol. Microbiol.">
        <title>The Global Catalogue of Microorganisms (GCM) 10K type strain sequencing project: providing services to taxonomists for standard genome sequencing and annotation.</title>
        <authorList>
            <consortium name="The Broad Institute Genomics Platform"/>
            <consortium name="The Broad Institute Genome Sequencing Center for Infectious Disease"/>
            <person name="Wu L."/>
            <person name="Ma J."/>
        </authorList>
    </citation>
    <scope>NUCLEOTIDE SEQUENCE [LARGE SCALE GENOMIC DNA]</scope>
    <source>
        <strain evidence="7">JCM 31406</strain>
    </source>
</reference>
<evidence type="ECO:0000313" key="6">
    <source>
        <dbReference type="EMBL" id="GGS39837.1"/>
    </source>
</evidence>
<dbReference type="RefSeq" id="WP_189103752.1">
    <property type="nucleotide sequence ID" value="NZ_BMQO01000026.1"/>
</dbReference>
<evidence type="ECO:0000256" key="4">
    <source>
        <dbReference type="ARBA" id="ARBA00023237"/>
    </source>
</evidence>
<dbReference type="InterPro" id="IPR012902">
    <property type="entry name" value="N_methyl_site"/>
</dbReference>
<evidence type="ECO:0000256" key="3">
    <source>
        <dbReference type="ARBA" id="ARBA00022764"/>
    </source>
</evidence>
<keyword evidence="5" id="KW-0472">Membrane</keyword>
<name>A0ABQ2STF2_9DEIO</name>
<dbReference type="Proteomes" id="UP000620633">
    <property type="component" value="Unassembled WGS sequence"/>
</dbReference>
<keyword evidence="4" id="KW-0998">Cell outer membrane</keyword>
<evidence type="ECO:0008006" key="8">
    <source>
        <dbReference type="Google" id="ProtNLM"/>
    </source>
</evidence>
<evidence type="ECO:0000256" key="5">
    <source>
        <dbReference type="SAM" id="Phobius"/>
    </source>
</evidence>
<gene>
    <name evidence="6" type="ORF">GCM10008961_33970</name>
</gene>
<feature type="transmembrane region" description="Helical" evidence="5">
    <location>
        <begin position="12"/>
        <end position="35"/>
    </location>
</feature>
<comment type="subcellular location">
    <subcellularLocation>
        <location evidence="1">Cell outer membrane</location>
        <topology evidence="1">Single-pass membrane protein</topology>
    </subcellularLocation>
    <subcellularLocation>
        <location evidence="2">Periplasm</location>
    </subcellularLocation>
</comment>
<comment type="caution">
    <text evidence="6">The sequence shown here is derived from an EMBL/GenBank/DDBJ whole genome shotgun (WGS) entry which is preliminary data.</text>
</comment>
<organism evidence="6 7">
    <name type="scientific">Deinococcus knuensis</name>
    <dbReference type="NCBI Taxonomy" id="1837380"/>
    <lineage>
        <taxon>Bacteria</taxon>
        <taxon>Thermotogati</taxon>
        <taxon>Deinococcota</taxon>
        <taxon>Deinococci</taxon>
        <taxon>Deinococcales</taxon>
        <taxon>Deinococcaceae</taxon>
        <taxon>Deinococcus</taxon>
    </lineage>
</organism>
<keyword evidence="5" id="KW-1133">Transmembrane helix</keyword>
<dbReference type="NCBIfam" id="TIGR02532">
    <property type="entry name" value="IV_pilin_GFxxxE"/>
    <property type="match status" value="1"/>
</dbReference>
<dbReference type="Pfam" id="PF07963">
    <property type="entry name" value="N_methyl"/>
    <property type="match status" value="1"/>
</dbReference>
<keyword evidence="5" id="KW-0812">Transmembrane</keyword>